<reference evidence="1" key="2">
    <citation type="journal article" date="2015" name="Data Brief">
        <title>Shoot transcriptome of the giant reed, Arundo donax.</title>
        <authorList>
            <person name="Barrero R.A."/>
            <person name="Guerrero F.D."/>
            <person name="Moolhuijzen P."/>
            <person name="Goolsby J.A."/>
            <person name="Tidwell J."/>
            <person name="Bellgard S.E."/>
            <person name="Bellgard M.I."/>
        </authorList>
    </citation>
    <scope>NUCLEOTIDE SEQUENCE</scope>
    <source>
        <tissue evidence="1">Shoot tissue taken approximately 20 cm above the soil surface</tissue>
    </source>
</reference>
<organism evidence="1">
    <name type="scientific">Arundo donax</name>
    <name type="common">Giant reed</name>
    <name type="synonym">Donax arundinaceus</name>
    <dbReference type="NCBI Taxonomy" id="35708"/>
    <lineage>
        <taxon>Eukaryota</taxon>
        <taxon>Viridiplantae</taxon>
        <taxon>Streptophyta</taxon>
        <taxon>Embryophyta</taxon>
        <taxon>Tracheophyta</taxon>
        <taxon>Spermatophyta</taxon>
        <taxon>Magnoliopsida</taxon>
        <taxon>Liliopsida</taxon>
        <taxon>Poales</taxon>
        <taxon>Poaceae</taxon>
        <taxon>PACMAD clade</taxon>
        <taxon>Arundinoideae</taxon>
        <taxon>Arundineae</taxon>
        <taxon>Arundo</taxon>
    </lineage>
</organism>
<proteinExistence type="predicted"/>
<accession>A0A0A9EBC6</accession>
<reference evidence="1" key="1">
    <citation type="submission" date="2014-09" db="EMBL/GenBank/DDBJ databases">
        <authorList>
            <person name="Magalhaes I.L.F."/>
            <person name="Oliveira U."/>
            <person name="Santos F.R."/>
            <person name="Vidigal T.H.D.A."/>
            <person name="Brescovit A.D."/>
            <person name="Santos A.J."/>
        </authorList>
    </citation>
    <scope>NUCLEOTIDE SEQUENCE</scope>
    <source>
        <tissue evidence="1">Shoot tissue taken approximately 20 cm above the soil surface</tissue>
    </source>
</reference>
<name>A0A0A9EBC6_ARUDO</name>
<dbReference type="EMBL" id="GBRH01200544">
    <property type="protein sequence ID" value="JAD97351.1"/>
    <property type="molecule type" value="Transcribed_RNA"/>
</dbReference>
<protein>
    <submittedName>
        <fullName evidence="1">Uncharacterized protein</fullName>
    </submittedName>
</protein>
<evidence type="ECO:0000313" key="1">
    <source>
        <dbReference type="EMBL" id="JAD97351.1"/>
    </source>
</evidence>
<dbReference type="AlphaFoldDB" id="A0A0A9EBC6"/>
<sequence>MLGVSFSRNYDLRFIDLLIPSSQSGKGHGELGACNET</sequence>